<keyword evidence="2" id="KW-0964">Secreted</keyword>
<keyword evidence="2" id="KW-0624">Polysaccharide degradation</keyword>
<dbReference type="AlphaFoldDB" id="A0A0D0I822"/>
<dbReference type="SMART" id="SM00656">
    <property type="entry name" value="Amb_all"/>
    <property type="match status" value="1"/>
</dbReference>
<dbReference type="PANTHER" id="PTHR31683:SF18">
    <property type="entry name" value="PECTATE LYASE 21-RELATED"/>
    <property type="match status" value="1"/>
</dbReference>
<gene>
    <name evidence="6" type="ORF">ST44_01615</name>
</gene>
<dbReference type="Pfam" id="PF18283">
    <property type="entry name" value="CBM77"/>
    <property type="match status" value="1"/>
</dbReference>
<evidence type="ECO:0000313" key="6">
    <source>
        <dbReference type="EMBL" id="KIP64634.1"/>
    </source>
</evidence>
<feature type="domain" description="Pectate lyase" evidence="5">
    <location>
        <begin position="282"/>
        <end position="478"/>
    </location>
</feature>
<evidence type="ECO:0000256" key="1">
    <source>
        <dbReference type="ARBA" id="ARBA00023239"/>
    </source>
</evidence>
<dbReference type="InterPro" id="IPR011050">
    <property type="entry name" value="Pectin_lyase_fold/virulence"/>
</dbReference>
<comment type="caution">
    <text evidence="6">The sequence shown here is derived from an EMBL/GenBank/DDBJ whole genome shotgun (WGS) entry which is preliminary data.</text>
</comment>
<evidence type="ECO:0000256" key="2">
    <source>
        <dbReference type="RuleBase" id="RU361173"/>
    </source>
</evidence>
<feature type="compositionally biased region" description="Gly residues" evidence="3">
    <location>
        <begin position="638"/>
        <end position="655"/>
    </location>
</feature>
<evidence type="ECO:0000256" key="4">
    <source>
        <dbReference type="SAM" id="SignalP"/>
    </source>
</evidence>
<dbReference type="InterPro" id="IPR041253">
    <property type="entry name" value="CBM77"/>
</dbReference>
<dbReference type="InterPro" id="IPR002022">
    <property type="entry name" value="Pec_lyase"/>
</dbReference>
<dbReference type="EMBL" id="JXQK01000018">
    <property type="protein sequence ID" value="KIP64634.1"/>
    <property type="molecule type" value="Genomic_DNA"/>
</dbReference>
<dbReference type="GO" id="GO:0005576">
    <property type="term" value="C:extracellular region"/>
    <property type="evidence" value="ECO:0007669"/>
    <property type="project" value="UniProtKB-SubCell"/>
</dbReference>
<dbReference type="GO" id="GO:0030570">
    <property type="term" value="F:pectate lyase activity"/>
    <property type="evidence" value="ECO:0007669"/>
    <property type="project" value="InterPro"/>
</dbReference>
<dbReference type="RefSeq" id="WP_042517514.1">
    <property type="nucleotide sequence ID" value="NZ_JXQK01000018.1"/>
</dbReference>
<keyword evidence="2" id="KW-0119">Carbohydrate metabolism</keyword>
<protein>
    <submittedName>
        <fullName evidence="6">Pectate lyase</fullName>
    </submittedName>
</protein>
<evidence type="ECO:0000256" key="3">
    <source>
        <dbReference type="SAM" id="MobiDB-lite"/>
    </source>
</evidence>
<accession>A0A0D0I822</accession>
<feature type="region of interest" description="Disordered" evidence="3">
    <location>
        <begin position="629"/>
        <end position="655"/>
    </location>
</feature>
<dbReference type="Pfam" id="PF00544">
    <property type="entry name" value="Pectate_lyase_4"/>
    <property type="match status" value="1"/>
</dbReference>
<dbReference type="Proteomes" id="UP000032046">
    <property type="component" value="Unassembled WGS sequence"/>
</dbReference>
<feature type="signal peptide" evidence="4">
    <location>
        <begin position="1"/>
        <end position="21"/>
    </location>
</feature>
<dbReference type="InterPro" id="IPR012334">
    <property type="entry name" value="Pectin_lyas_fold"/>
</dbReference>
<dbReference type="SUPFAM" id="SSF51126">
    <property type="entry name" value="Pectin lyase-like"/>
    <property type="match status" value="1"/>
</dbReference>
<dbReference type="GO" id="GO:0000272">
    <property type="term" value="P:polysaccharide catabolic process"/>
    <property type="evidence" value="ECO:0007669"/>
    <property type="project" value="UniProtKB-KW"/>
</dbReference>
<sequence>MKKLQSILTAFLCMLFVSASAQTKSDLTTNQGSLTPSTGNNVPLNVNKNQMRLTLTSNDVKYYNTESISSVDINGGNITINPLSGSASDVYSGNVSRIAFAKAKEGGESGDINNPAGAINITESKGWLESAYAKWAPFSGAESYNVYCNDKLIDKQLVRLYPSYVRADVLGLAAGTYSLKVVAVDANGNEIASSASYVTNLKVKNYSREGFAQFKSGNNGVGAYNADGTLKAGAKVFYVTAKTAKTISTDVAGAGTCTGIQAIIDGYQKGQDKTPVAFRFIGLVKKSDLDKVSSSEEGLQIKGKGEYSEMNLTFEGVGDDATVHSFGFLCRNASSVEFRNLAIMRCMDDCISLDTKNSKIWIHNMDFFYGPNGGGDHAKGDGTVDLKGDSQYLTISYNRFWDTGKSSLCGMTSESKPNYITYQHNWFDHADSRCPRIRTMSVHVWNNYFDGVAKYGIGATSGSSVFAENNYFRSTNKPMLISKQGSDVKYDPKGTFSGEDGGIIKSFGNVFAEKTSNFSFVTYQQDNVNFDAYEASSRDEQVPSSVKTLQGATSYDNFDTNASLMYSYEADAAEDVPAVVTGFYGAGRINHGDFSWDFTGKDQSYEYDSALGSALDNYKTTLVKIYGEGGNSSETGGTQPGGGSEGGSGSETGGGSTTVEGTVLCTFEGKTPSSSLFTVTGNYSTSKGTATIDGTTYNTCVKMESTTSITFTLAESMKATFYFADAETASLKIDGEKKTATVSYYTETLSAGAHELTKADSRNLFGIKIEPLK</sequence>
<organism evidence="6 7">
    <name type="scientific">Prevotella pectinovora</name>
    <dbReference type="NCBI Taxonomy" id="1602169"/>
    <lineage>
        <taxon>Bacteria</taxon>
        <taxon>Pseudomonadati</taxon>
        <taxon>Bacteroidota</taxon>
        <taxon>Bacteroidia</taxon>
        <taxon>Bacteroidales</taxon>
        <taxon>Prevotellaceae</taxon>
        <taxon>Prevotella</taxon>
    </lineage>
</organism>
<dbReference type="PANTHER" id="PTHR31683">
    <property type="entry name" value="PECTATE LYASE 18-RELATED"/>
    <property type="match status" value="1"/>
</dbReference>
<evidence type="ECO:0000259" key="5">
    <source>
        <dbReference type="SMART" id="SM00656"/>
    </source>
</evidence>
<proteinExistence type="inferred from homology"/>
<feature type="chain" id="PRO_5002229364" evidence="4">
    <location>
        <begin position="22"/>
        <end position="773"/>
    </location>
</feature>
<keyword evidence="1 2" id="KW-0456">Lyase</keyword>
<dbReference type="STRING" id="1602171.ST44_01615"/>
<reference evidence="6 7" key="1">
    <citation type="submission" date="2015-01" db="EMBL/GenBank/DDBJ databases">
        <title>Comparative genomics of non-oral Prevotella species.</title>
        <authorList>
            <person name="Accetto T."/>
            <person name="Nograsek B."/>
            <person name="Avgustin G."/>
        </authorList>
    </citation>
    <scope>NUCLEOTIDE SEQUENCE [LARGE SCALE GENOMIC DNA]</scope>
    <source>
        <strain evidence="6 7">P5-119</strain>
    </source>
</reference>
<keyword evidence="7" id="KW-1185">Reference proteome</keyword>
<dbReference type="InterPro" id="IPR045032">
    <property type="entry name" value="PEL"/>
</dbReference>
<comment type="subcellular location">
    <subcellularLocation>
        <location evidence="2">Secreted</location>
    </subcellularLocation>
</comment>
<comment type="similarity">
    <text evidence="2">Belongs to the polysaccharide lyase 1 family.</text>
</comment>
<name>A0A0D0I822_9BACT</name>
<dbReference type="Gene3D" id="2.160.20.10">
    <property type="entry name" value="Single-stranded right-handed beta-helix, Pectin lyase-like"/>
    <property type="match status" value="1"/>
</dbReference>
<evidence type="ECO:0000313" key="7">
    <source>
        <dbReference type="Proteomes" id="UP000032046"/>
    </source>
</evidence>
<keyword evidence="4" id="KW-0732">Signal</keyword>